<dbReference type="Proteomes" id="UP001151699">
    <property type="component" value="Chromosome C"/>
</dbReference>
<reference evidence="1" key="1">
    <citation type="submission" date="2022-07" db="EMBL/GenBank/DDBJ databases">
        <authorList>
            <person name="Trinca V."/>
            <person name="Uliana J.V.C."/>
            <person name="Torres T.T."/>
            <person name="Ward R.J."/>
            <person name="Monesi N."/>
        </authorList>
    </citation>
    <scope>NUCLEOTIDE SEQUENCE</scope>
    <source>
        <strain evidence="1">HSMRA1968</strain>
        <tissue evidence="1">Whole embryos</tissue>
    </source>
</reference>
<gene>
    <name evidence="1" type="ORF">Bhyg_13895</name>
</gene>
<dbReference type="AlphaFoldDB" id="A0A9Q0MQG7"/>
<comment type="caution">
    <text evidence="1">The sequence shown here is derived from an EMBL/GenBank/DDBJ whole genome shotgun (WGS) entry which is preliminary data.</text>
</comment>
<dbReference type="EMBL" id="WJQU01000004">
    <property type="protein sequence ID" value="KAJ6635310.1"/>
    <property type="molecule type" value="Genomic_DNA"/>
</dbReference>
<accession>A0A9Q0MQG7</accession>
<protein>
    <submittedName>
        <fullName evidence="1">Uncharacterized protein</fullName>
    </submittedName>
</protein>
<organism evidence="1 2">
    <name type="scientific">Pseudolycoriella hygida</name>
    <dbReference type="NCBI Taxonomy" id="35572"/>
    <lineage>
        <taxon>Eukaryota</taxon>
        <taxon>Metazoa</taxon>
        <taxon>Ecdysozoa</taxon>
        <taxon>Arthropoda</taxon>
        <taxon>Hexapoda</taxon>
        <taxon>Insecta</taxon>
        <taxon>Pterygota</taxon>
        <taxon>Neoptera</taxon>
        <taxon>Endopterygota</taxon>
        <taxon>Diptera</taxon>
        <taxon>Nematocera</taxon>
        <taxon>Sciaroidea</taxon>
        <taxon>Sciaridae</taxon>
        <taxon>Pseudolycoriella</taxon>
    </lineage>
</organism>
<sequence length="125" mass="14025">MKQFIRPCSSVQKLFYLLVVNCSHQKNGSLYTSVTFKSDLGVLCCMRHVFIYLPVVQHTCHLLHILNIHKHSIGMSHLTVSNGSSCFNSRDESLAAANRKIYVVDGSEYITLSRSSRSHAAARNV</sequence>
<evidence type="ECO:0000313" key="1">
    <source>
        <dbReference type="EMBL" id="KAJ6635310.1"/>
    </source>
</evidence>
<keyword evidence="2" id="KW-1185">Reference proteome</keyword>
<name>A0A9Q0MQG7_9DIPT</name>
<proteinExistence type="predicted"/>
<evidence type="ECO:0000313" key="2">
    <source>
        <dbReference type="Proteomes" id="UP001151699"/>
    </source>
</evidence>